<evidence type="ECO:0000313" key="2">
    <source>
        <dbReference type="Proteomes" id="UP001202328"/>
    </source>
</evidence>
<organism evidence="1 2">
    <name type="scientific">Papaver atlanticum</name>
    <dbReference type="NCBI Taxonomy" id="357466"/>
    <lineage>
        <taxon>Eukaryota</taxon>
        <taxon>Viridiplantae</taxon>
        <taxon>Streptophyta</taxon>
        <taxon>Embryophyta</taxon>
        <taxon>Tracheophyta</taxon>
        <taxon>Spermatophyta</taxon>
        <taxon>Magnoliopsida</taxon>
        <taxon>Ranunculales</taxon>
        <taxon>Papaveraceae</taxon>
        <taxon>Papaveroideae</taxon>
        <taxon>Papaver</taxon>
    </lineage>
</organism>
<proteinExistence type="predicted"/>
<protein>
    <submittedName>
        <fullName evidence="1">Uncharacterized protein</fullName>
    </submittedName>
</protein>
<evidence type="ECO:0000313" key="1">
    <source>
        <dbReference type="EMBL" id="KAI3842211.1"/>
    </source>
</evidence>
<comment type="caution">
    <text evidence="1">The sequence shown here is derived from an EMBL/GenBank/DDBJ whole genome shotgun (WGS) entry which is preliminary data.</text>
</comment>
<dbReference type="Proteomes" id="UP001202328">
    <property type="component" value="Unassembled WGS sequence"/>
</dbReference>
<accession>A0AAD4RXW6</accession>
<gene>
    <name evidence="1" type="ORF">MKW98_026001</name>
</gene>
<sequence>MEVDYYLQDKQGVISFISNIADKSCGILRRAQGCVILDRDGFTAKKQTHLSDICEVVPTKKVDSAAHWKLGYSDLHLSLRNM</sequence>
<dbReference type="AlphaFoldDB" id="A0AAD4RXW6"/>
<dbReference type="EMBL" id="JAJJMB010017069">
    <property type="protein sequence ID" value="KAI3842211.1"/>
    <property type="molecule type" value="Genomic_DNA"/>
</dbReference>
<keyword evidence="2" id="KW-1185">Reference proteome</keyword>
<name>A0AAD4RXW6_9MAGN</name>
<reference evidence="1" key="1">
    <citation type="submission" date="2022-04" db="EMBL/GenBank/DDBJ databases">
        <title>A functionally conserved STORR gene fusion in Papaver species that diverged 16.8 million years ago.</title>
        <authorList>
            <person name="Catania T."/>
        </authorList>
    </citation>
    <scope>NUCLEOTIDE SEQUENCE</scope>
    <source>
        <strain evidence="1">S-188037</strain>
    </source>
</reference>